<proteinExistence type="predicted"/>
<accession>A0A2M8P0C4</accession>
<organism evidence="1 2">
    <name type="scientific">Candidatus Thermofonsia Clade 1 bacterium</name>
    <dbReference type="NCBI Taxonomy" id="2364210"/>
    <lineage>
        <taxon>Bacteria</taxon>
        <taxon>Bacillati</taxon>
        <taxon>Chloroflexota</taxon>
        <taxon>Candidatus Thermofontia</taxon>
        <taxon>Candidatus Thermofonsia Clade 1</taxon>
    </lineage>
</organism>
<reference evidence="1 2" key="1">
    <citation type="submission" date="2017-11" db="EMBL/GenBank/DDBJ databases">
        <title>Evolution of Phototrophy in the Chloroflexi Phylum Driven by Horizontal Gene Transfer.</title>
        <authorList>
            <person name="Ward L.M."/>
            <person name="Hemp J."/>
            <person name="Shih P.M."/>
            <person name="Mcglynn S.E."/>
            <person name="Fischer W."/>
        </authorList>
    </citation>
    <scope>NUCLEOTIDE SEQUENCE [LARGE SCALE GENOMIC DNA]</scope>
    <source>
        <strain evidence="1">CP2_2F</strain>
    </source>
</reference>
<evidence type="ECO:0000313" key="1">
    <source>
        <dbReference type="EMBL" id="PJF31000.1"/>
    </source>
</evidence>
<comment type="caution">
    <text evidence="1">The sequence shown here is derived from an EMBL/GenBank/DDBJ whole genome shotgun (WGS) entry which is preliminary data.</text>
</comment>
<dbReference type="EMBL" id="PGTK01000005">
    <property type="protein sequence ID" value="PJF31000.1"/>
    <property type="molecule type" value="Genomic_DNA"/>
</dbReference>
<dbReference type="Proteomes" id="UP000228921">
    <property type="component" value="Unassembled WGS sequence"/>
</dbReference>
<name>A0A2M8P0C4_9CHLR</name>
<sequence>MITKEAVAQQLWGYLNGRLSEAELVAWAEASFVQLSESDADMPDEALLLDILGYIGAGDTPDFPLTWAILSDFLAQLGVRVRVIAET</sequence>
<evidence type="ECO:0000313" key="2">
    <source>
        <dbReference type="Proteomes" id="UP000228921"/>
    </source>
</evidence>
<protein>
    <submittedName>
        <fullName evidence="1">Uncharacterized protein</fullName>
    </submittedName>
</protein>
<gene>
    <name evidence="1" type="ORF">CUN51_05845</name>
</gene>
<dbReference type="AlphaFoldDB" id="A0A2M8P0C4"/>